<dbReference type="SUPFAM" id="SSF48403">
    <property type="entry name" value="Ankyrin repeat"/>
    <property type="match status" value="1"/>
</dbReference>
<feature type="compositionally biased region" description="Acidic residues" evidence="1">
    <location>
        <begin position="354"/>
        <end position="368"/>
    </location>
</feature>
<proteinExistence type="predicted"/>
<reference evidence="2" key="1">
    <citation type="journal article" date="2018" name="Nat. Commun.">
        <title>Diversity and evolution of the emerging Pandoraviridae family.</title>
        <authorList>
            <person name="Legendre M."/>
            <person name="Fabre E."/>
            <person name="Poirot O."/>
            <person name="Jeudy S."/>
            <person name="Lartigue A."/>
            <person name="Alempic J.M."/>
            <person name="Beucher L."/>
            <person name="Philippe N."/>
            <person name="Bertaux L."/>
            <person name="Christo-Foroux E."/>
            <person name="Labadie K."/>
            <person name="Coute Y."/>
            <person name="Abergel C."/>
            <person name="Claverie J.M."/>
        </authorList>
    </citation>
    <scope>NUCLEOTIDE SEQUENCE [LARGE SCALE GENOMIC DNA]</scope>
    <source>
        <strain evidence="2">Neocaledonia</strain>
    </source>
</reference>
<organism evidence="2">
    <name type="scientific">Pandoravirus neocaledonia</name>
    <dbReference type="NCBI Taxonomy" id="2107708"/>
    <lineage>
        <taxon>Viruses</taxon>
        <taxon>Pandoravirus</taxon>
    </lineage>
</organism>
<dbReference type="KEGG" id="vg:36842726"/>
<dbReference type="Proteomes" id="UP000249287">
    <property type="component" value="Segment"/>
</dbReference>
<evidence type="ECO:0008006" key="3">
    <source>
        <dbReference type="Google" id="ProtNLM"/>
    </source>
</evidence>
<dbReference type="PANTHER" id="PTHR46586:SF3">
    <property type="entry name" value="ANKYRIN REPEAT-CONTAINING PROTEIN"/>
    <property type="match status" value="1"/>
</dbReference>
<protein>
    <recommendedName>
        <fullName evidence="3">Ankyrin repeat domain containing protein</fullName>
    </recommendedName>
</protein>
<gene>
    <name evidence="2" type="ORF">pneo_cds_406</name>
</gene>
<dbReference type="EMBL" id="MG011690">
    <property type="protein sequence ID" value="AVK76013.1"/>
    <property type="molecule type" value="Genomic_DNA"/>
</dbReference>
<dbReference type="RefSeq" id="YP_009482016.1">
    <property type="nucleotide sequence ID" value="NC_037666.1"/>
</dbReference>
<name>A0A2U7UC50_9VIRU</name>
<feature type="region of interest" description="Disordered" evidence="1">
    <location>
        <begin position="18"/>
        <end position="50"/>
    </location>
</feature>
<sequence>MLGVGCHKRSAAFEDYPNHLVQPMSGRKRRRSDMDRSGPPLTQRDDADDQPTMTLARLEHVPDVALEAIVDSLDDADFAACMTASRLFWVCSKTRTRARILSKTLTPDEVVLMDDPTPVLDYMRRRRGVRFRPCHLYAAAKRNRIDAVRWLVANADWHVDDATSMDMWLAARGRTHVALVAESDADACYETCKYDRAKQSGGVCQSCAPSSMCDLRRLDATCIRVPLCLCNIGDAAAKRGHRAVIDALLATPGYGHTDYGALLAAVNGHMDMAEYLMDRGRAGISLGSHWPDDDIVSEALRCDRLDVAARFFEAADRPCSSEVLVHYVPETAARWTERKAWTDTTNEPNYYPDVDGDDDDDSDDDYDDDGKGHDDDEEKRRDDGDVAGPLRDDRRTKALARQRRQYRCDESDRRAYAKMERVLGSGLIVPGEVQHAVDRALVFAVHRGRMTLVRLLHEKRNARLTDDGVPPGQRHRGHNHNEPIASAAVKNDVRMLTYMIGERGTAVVGPDAMDDAAREGAITALAYLADHSDARPSPRALKRAASAGHANTVAFLCKRMPQHCRIGPALRRALAAGHSLTTSVLLEHASVADVRYALETALGDDRVRLCRALTLRGAPRGDGDGDDDDGNGDVGHGDAGLAERLEDAARISPARIAMARRQLAKAEARGTDALVACVDEWGHETAVAAYANQPVQDYAACNGSIELLSTFLRLGLGTATPSAMSNAMFNGRVMAMRLLHQHYNVQGPWVGLALDDAAANGHMDALVFAQTHFDWPWWSARAVDKAAAEGRLRVVRFLYARRSPDRPWCTTDALDGAIRGTHWRTAAFLHAAGASCTLPAIDEACREAAKPSCCCLWLGPLMEAIRQRSLGAS</sequence>
<dbReference type="PANTHER" id="PTHR46586">
    <property type="entry name" value="ANKYRIN REPEAT-CONTAINING PROTEIN"/>
    <property type="match status" value="1"/>
</dbReference>
<dbReference type="GeneID" id="36842726"/>
<feature type="compositionally biased region" description="Basic and acidic residues" evidence="1">
    <location>
        <begin position="369"/>
        <end position="396"/>
    </location>
</feature>
<feature type="region of interest" description="Disordered" evidence="1">
    <location>
        <begin position="344"/>
        <end position="411"/>
    </location>
</feature>
<dbReference type="Gene3D" id="1.25.40.20">
    <property type="entry name" value="Ankyrin repeat-containing domain"/>
    <property type="match status" value="1"/>
</dbReference>
<dbReference type="InterPro" id="IPR036770">
    <property type="entry name" value="Ankyrin_rpt-contain_sf"/>
</dbReference>
<evidence type="ECO:0000313" key="2">
    <source>
        <dbReference type="EMBL" id="AVK76013.1"/>
    </source>
</evidence>
<accession>A0A2U7UC50</accession>
<evidence type="ECO:0000256" key="1">
    <source>
        <dbReference type="SAM" id="MobiDB-lite"/>
    </source>
</evidence>
<feature type="region of interest" description="Disordered" evidence="1">
    <location>
        <begin position="620"/>
        <end position="639"/>
    </location>
</feature>
<dbReference type="InterPro" id="IPR052050">
    <property type="entry name" value="SecEffector_AnkRepeat"/>
</dbReference>